<evidence type="ECO:0000256" key="17">
    <source>
        <dbReference type="ARBA" id="ARBA00023273"/>
    </source>
</evidence>
<dbReference type="GO" id="GO:0000184">
    <property type="term" value="P:nuclear-transcribed mRNA catabolic process, nonsense-mediated decay"/>
    <property type="evidence" value="ECO:0007669"/>
    <property type="project" value="UniProtKB-KW"/>
</dbReference>
<dbReference type="GO" id="GO:0003729">
    <property type="term" value="F:mRNA binding"/>
    <property type="evidence" value="ECO:0007669"/>
    <property type="project" value="InterPro"/>
</dbReference>
<reference evidence="20" key="1">
    <citation type="submission" date="2022-03" db="EMBL/GenBank/DDBJ databases">
        <authorList>
            <person name="Lindestad O."/>
        </authorList>
    </citation>
    <scope>NUCLEOTIDE SEQUENCE</scope>
</reference>
<evidence type="ECO:0000256" key="6">
    <source>
        <dbReference type="ARBA" id="ARBA00019964"/>
    </source>
</evidence>
<dbReference type="GO" id="GO:0005681">
    <property type="term" value="C:spliceosomal complex"/>
    <property type="evidence" value="ECO:0007669"/>
    <property type="project" value="UniProtKB-KW"/>
</dbReference>
<dbReference type="EMBL" id="CAKXAJ010025994">
    <property type="protein sequence ID" value="CAH2249232.1"/>
    <property type="molecule type" value="Genomic_DNA"/>
</dbReference>
<evidence type="ECO:0000256" key="2">
    <source>
        <dbReference type="ARBA" id="ARBA00004279"/>
    </source>
</evidence>
<evidence type="ECO:0000256" key="3">
    <source>
        <dbReference type="ARBA" id="ARBA00004324"/>
    </source>
</evidence>
<evidence type="ECO:0000256" key="7">
    <source>
        <dbReference type="ARBA" id="ARBA00022448"/>
    </source>
</evidence>
<dbReference type="Pfam" id="PF09405">
    <property type="entry name" value="Btz"/>
    <property type="match status" value="1"/>
</dbReference>
<comment type="caution">
    <text evidence="20">The sequence shown here is derived from an EMBL/GenBank/DDBJ whole genome shotgun (WGS) entry which is preliminary data.</text>
</comment>
<organism evidence="20 21">
    <name type="scientific">Pararge aegeria aegeria</name>
    <dbReference type="NCBI Taxonomy" id="348720"/>
    <lineage>
        <taxon>Eukaryota</taxon>
        <taxon>Metazoa</taxon>
        <taxon>Ecdysozoa</taxon>
        <taxon>Arthropoda</taxon>
        <taxon>Hexapoda</taxon>
        <taxon>Insecta</taxon>
        <taxon>Pterygota</taxon>
        <taxon>Neoptera</taxon>
        <taxon>Endopterygota</taxon>
        <taxon>Lepidoptera</taxon>
        <taxon>Glossata</taxon>
        <taxon>Ditrysia</taxon>
        <taxon>Papilionoidea</taxon>
        <taxon>Nymphalidae</taxon>
        <taxon>Satyrinae</taxon>
        <taxon>Satyrini</taxon>
        <taxon>Parargina</taxon>
        <taxon>Pararge</taxon>
    </lineage>
</organism>
<keyword evidence="11" id="KW-0509">mRNA transport</keyword>
<evidence type="ECO:0000256" key="16">
    <source>
        <dbReference type="ARBA" id="ARBA00023242"/>
    </source>
</evidence>
<feature type="compositionally biased region" description="Basic and acidic residues" evidence="18">
    <location>
        <begin position="45"/>
        <end position="63"/>
    </location>
</feature>
<feature type="compositionally biased region" description="Basic and acidic residues" evidence="18">
    <location>
        <begin position="1"/>
        <end position="11"/>
    </location>
</feature>
<evidence type="ECO:0000313" key="21">
    <source>
        <dbReference type="Proteomes" id="UP000838756"/>
    </source>
</evidence>
<feature type="compositionally biased region" description="Polar residues" evidence="18">
    <location>
        <begin position="544"/>
        <end position="555"/>
    </location>
</feature>
<keyword evidence="10" id="KW-0747">Spliceosome</keyword>
<comment type="similarity">
    <text evidence="5">Belongs to the CASC3 family.</text>
</comment>
<dbReference type="AlphaFoldDB" id="A0A8S4S3N4"/>
<dbReference type="GO" id="GO:0010494">
    <property type="term" value="C:cytoplasmic stress granule"/>
    <property type="evidence" value="ECO:0007669"/>
    <property type="project" value="UniProtKB-SubCell"/>
</dbReference>
<keyword evidence="9" id="KW-0507">mRNA processing</keyword>
<feature type="compositionally biased region" description="Basic and acidic residues" evidence="18">
    <location>
        <begin position="102"/>
        <end position="146"/>
    </location>
</feature>
<feature type="compositionally biased region" description="Polar residues" evidence="18">
    <location>
        <begin position="16"/>
        <end position="29"/>
    </location>
</feature>
<keyword evidence="8" id="KW-0963">Cytoplasm</keyword>
<keyword evidence="13" id="KW-0694">RNA-binding</keyword>
<feature type="compositionally biased region" description="Low complexity" evidence="18">
    <location>
        <begin position="375"/>
        <end position="388"/>
    </location>
</feature>
<evidence type="ECO:0000256" key="13">
    <source>
        <dbReference type="ARBA" id="ARBA00022884"/>
    </source>
</evidence>
<keyword evidence="16" id="KW-0539">Nucleus</keyword>
<dbReference type="GO" id="GO:0016607">
    <property type="term" value="C:nuclear speck"/>
    <property type="evidence" value="ECO:0007669"/>
    <property type="project" value="UniProtKB-SubCell"/>
</dbReference>
<dbReference type="OrthoDB" id="657902at2759"/>
<dbReference type="GO" id="GO:0051028">
    <property type="term" value="P:mRNA transport"/>
    <property type="evidence" value="ECO:0007669"/>
    <property type="project" value="UniProtKB-KW"/>
</dbReference>
<evidence type="ECO:0000256" key="11">
    <source>
        <dbReference type="ARBA" id="ARBA00022816"/>
    </source>
</evidence>
<dbReference type="SMART" id="SM01044">
    <property type="entry name" value="Btz"/>
    <property type="match status" value="1"/>
</dbReference>
<accession>A0A8S4S3N4</accession>
<keyword evidence="15" id="KW-0508">mRNA splicing</keyword>
<dbReference type="GO" id="GO:0006417">
    <property type="term" value="P:regulation of translation"/>
    <property type="evidence" value="ECO:0007669"/>
    <property type="project" value="UniProtKB-KW"/>
</dbReference>
<evidence type="ECO:0000256" key="8">
    <source>
        <dbReference type="ARBA" id="ARBA00022490"/>
    </source>
</evidence>
<dbReference type="GO" id="GO:0048471">
    <property type="term" value="C:perinuclear region of cytoplasm"/>
    <property type="evidence" value="ECO:0007669"/>
    <property type="project" value="UniProtKB-SubCell"/>
</dbReference>
<dbReference type="GO" id="GO:0030425">
    <property type="term" value="C:dendrite"/>
    <property type="evidence" value="ECO:0007669"/>
    <property type="project" value="UniProtKB-SubCell"/>
</dbReference>
<feature type="compositionally biased region" description="Basic residues" evidence="18">
    <location>
        <begin position="213"/>
        <end position="223"/>
    </location>
</feature>
<keyword evidence="17" id="KW-0966">Cell projection</keyword>
<keyword evidence="12" id="KW-0810">Translation regulation</keyword>
<evidence type="ECO:0000256" key="4">
    <source>
        <dbReference type="ARBA" id="ARBA00004556"/>
    </source>
</evidence>
<evidence type="ECO:0000256" key="14">
    <source>
        <dbReference type="ARBA" id="ARBA00023161"/>
    </source>
</evidence>
<comment type="subcellular location">
    <subcellularLocation>
        <location evidence="2">Cell projection</location>
        <location evidence="2">Dendrite</location>
    </subcellularLocation>
    <subcellularLocation>
        <location evidence="1">Cytoplasm</location>
        <location evidence="1">Stress granule</location>
    </subcellularLocation>
    <subcellularLocation>
        <location evidence="4">Cytoplasm</location>
        <location evidence="4">Perinuclear region</location>
    </subcellularLocation>
    <subcellularLocation>
        <location evidence="3">Nucleus speckle</location>
    </subcellularLocation>
</comment>
<keyword evidence="21" id="KW-1185">Reference proteome</keyword>
<evidence type="ECO:0000259" key="19">
    <source>
        <dbReference type="SMART" id="SM01044"/>
    </source>
</evidence>
<gene>
    <name evidence="20" type="primary">jg21755</name>
    <name evidence="20" type="ORF">PAEG_LOCUS21881</name>
</gene>
<keyword evidence="14" id="KW-0866">Nonsense-mediated mRNA decay</keyword>
<evidence type="ECO:0000256" key="10">
    <source>
        <dbReference type="ARBA" id="ARBA00022728"/>
    </source>
</evidence>
<feature type="compositionally biased region" description="Low complexity" evidence="18">
    <location>
        <begin position="556"/>
        <end position="569"/>
    </location>
</feature>
<protein>
    <recommendedName>
        <fullName evidence="6">Protein CASC3</fullName>
    </recommendedName>
</protein>
<evidence type="ECO:0000256" key="12">
    <source>
        <dbReference type="ARBA" id="ARBA00022845"/>
    </source>
</evidence>
<dbReference type="InterPro" id="IPR018545">
    <property type="entry name" value="Btz_dom"/>
</dbReference>
<evidence type="ECO:0000256" key="15">
    <source>
        <dbReference type="ARBA" id="ARBA00023187"/>
    </source>
</evidence>
<dbReference type="GO" id="GO:0035145">
    <property type="term" value="C:exon-exon junction complex"/>
    <property type="evidence" value="ECO:0007669"/>
    <property type="project" value="InterPro"/>
</dbReference>
<feature type="compositionally biased region" description="Polar residues" evidence="18">
    <location>
        <begin position="224"/>
        <end position="252"/>
    </location>
</feature>
<evidence type="ECO:0000256" key="1">
    <source>
        <dbReference type="ARBA" id="ARBA00004210"/>
    </source>
</evidence>
<dbReference type="Proteomes" id="UP000838756">
    <property type="component" value="Unassembled WGS sequence"/>
</dbReference>
<feature type="region of interest" description="Disordered" evidence="18">
    <location>
        <begin position="527"/>
        <end position="591"/>
    </location>
</feature>
<dbReference type="InterPro" id="IPR028544">
    <property type="entry name" value="CASC3"/>
</dbReference>
<keyword evidence="7" id="KW-0813">Transport</keyword>
<sequence length="591" mass="66324">MTSVARRRDPDDSGEYSDTSQDIEQNNSGNNGGQHESDYDSQGSDSERSDGDPDKQEGERRVDDDEDRSNPQYIPKRGTFYEHDDRTADGGEEPSNTTSEPASEKKEGSETSSDRRRPPRKSETLNKWSHDKYNENEQVPKSRDELVAIYGYDIRNEDAPPHARRNRRYGRGPNKYTRTWEDEEAYKRQVAQTPHKKPPSPADFPELNAVNKPGRKPRPRQRSKSQPASNDSSESGSQLRRNASIKIPNTKQKPIKPNVVKPGPKQGVPSERSKDKIHIPLENLTITTTLNNNNQGQPQRKVNAAVAQQRPVPTELNKKKPLVTQHRYHGEFVGGTQPPQHQGSPGPQNMHPQQIMHPVHRNAVTQPPHGPSPPHQTLQQPPQHTQQQVRLGILDQQQIVQHPHHTMHNMPQPHPIGQLQPAQGYAPPAMLPAQYMQQSGSGGVFGAAPIYQPPAAYPHQLYQHHNYGTQAGGVTYYSCTEQDLPPRQPRRPTAAIPIVRPAHSERQVNSSEKDNIDRIVENMFVRKPWPAHGSDGPKDKAQENRNSQEPQSKEPSQPNSLTSSSISTDSKPERTEKTEKTESENPDSAEA</sequence>
<dbReference type="GO" id="GO:0008380">
    <property type="term" value="P:RNA splicing"/>
    <property type="evidence" value="ECO:0007669"/>
    <property type="project" value="UniProtKB-KW"/>
</dbReference>
<feature type="domain" description="Btz" evidence="19">
    <location>
        <begin position="37"/>
        <end position="159"/>
    </location>
</feature>
<name>A0A8S4S3N4_9NEOP</name>
<feature type="compositionally biased region" description="Basic and acidic residues" evidence="18">
    <location>
        <begin position="570"/>
        <end position="583"/>
    </location>
</feature>
<evidence type="ECO:0000256" key="9">
    <source>
        <dbReference type="ARBA" id="ARBA00022664"/>
    </source>
</evidence>
<dbReference type="GO" id="GO:0006397">
    <property type="term" value="P:mRNA processing"/>
    <property type="evidence" value="ECO:0007669"/>
    <property type="project" value="UniProtKB-KW"/>
</dbReference>
<feature type="compositionally biased region" description="Low complexity" evidence="18">
    <location>
        <begin position="334"/>
        <end position="348"/>
    </location>
</feature>
<evidence type="ECO:0000256" key="5">
    <source>
        <dbReference type="ARBA" id="ARBA00009548"/>
    </source>
</evidence>
<feature type="region of interest" description="Disordered" evidence="18">
    <location>
        <begin position="1"/>
        <end position="279"/>
    </location>
</feature>
<feature type="region of interest" description="Disordered" evidence="18">
    <location>
        <begin position="332"/>
        <end position="388"/>
    </location>
</feature>
<proteinExistence type="inferred from homology"/>
<dbReference type="PANTHER" id="PTHR13434">
    <property type="entry name" value="PROTEIN CASC3"/>
    <property type="match status" value="1"/>
</dbReference>
<evidence type="ECO:0000256" key="18">
    <source>
        <dbReference type="SAM" id="MobiDB-lite"/>
    </source>
</evidence>
<feature type="compositionally biased region" description="Basic and acidic residues" evidence="18">
    <location>
        <begin position="79"/>
        <end position="89"/>
    </location>
</feature>
<evidence type="ECO:0000313" key="20">
    <source>
        <dbReference type="EMBL" id="CAH2249232.1"/>
    </source>
</evidence>
<dbReference type="PANTHER" id="PTHR13434:SF0">
    <property type="entry name" value="PROTEIN CASC3"/>
    <property type="match status" value="1"/>
</dbReference>